<feature type="transmembrane region" description="Helical" evidence="7">
    <location>
        <begin position="466"/>
        <end position="483"/>
    </location>
</feature>
<feature type="transmembrane region" description="Helical" evidence="7">
    <location>
        <begin position="595"/>
        <end position="612"/>
    </location>
</feature>
<feature type="transmembrane region" description="Helical" evidence="7">
    <location>
        <begin position="554"/>
        <end position="583"/>
    </location>
</feature>
<dbReference type="InterPro" id="IPR006037">
    <property type="entry name" value="RCK_C"/>
</dbReference>
<feature type="transmembrane region" description="Helical" evidence="7">
    <location>
        <begin position="180"/>
        <end position="205"/>
    </location>
</feature>
<keyword evidence="10" id="KW-1185">Reference proteome</keyword>
<evidence type="ECO:0000256" key="4">
    <source>
        <dbReference type="ARBA" id="ARBA00022737"/>
    </source>
</evidence>
<keyword evidence="5 7" id="KW-1133">Transmembrane helix</keyword>
<feature type="domain" description="RCK C-terminal" evidence="8">
    <location>
        <begin position="268"/>
        <end position="354"/>
    </location>
</feature>
<feature type="domain" description="RCK C-terminal" evidence="8">
    <location>
        <begin position="361"/>
        <end position="448"/>
    </location>
</feature>
<feature type="transmembrane region" description="Helical" evidence="7">
    <location>
        <begin position="62"/>
        <end position="80"/>
    </location>
</feature>
<dbReference type="PATRIC" id="fig|1705394.5.peg.658"/>
<dbReference type="GO" id="GO:0005886">
    <property type="term" value="C:plasma membrane"/>
    <property type="evidence" value="ECO:0007669"/>
    <property type="project" value="TreeGrafter"/>
</dbReference>
<dbReference type="InterPro" id="IPR036721">
    <property type="entry name" value="RCK_C_sf"/>
</dbReference>
<keyword evidence="3 7" id="KW-0812">Transmembrane</keyword>
<dbReference type="AlphaFoldDB" id="A0A0M4PKA7"/>
<dbReference type="Proteomes" id="UP000058020">
    <property type="component" value="Chromosome"/>
</dbReference>
<feature type="transmembrane region" description="Helical" evidence="7">
    <location>
        <begin position="632"/>
        <end position="654"/>
    </location>
</feature>
<evidence type="ECO:0000313" key="10">
    <source>
        <dbReference type="Proteomes" id="UP000058020"/>
    </source>
</evidence>
<evidence type="ECO:0000313" key="9">
    <source>
        <dbReference type="EMBL" id="ALE52324.1"/>
    </source>
</evidence>
<dbReference type="KEGG" id="tho:SP60_03245"/>
<feature type="transmembrane region" description="Helical" evidence="7">
    <location>
        <begin position="518"/>
        <end position="542"/>
    </location>
</feature>
<dbReference type="GO" id="GO:0006813">
    <property type="term" value="P:potassium ion transport"/>
    <property type="evidence" value="ECO:0007669"/>
    <property type="project" value="InterPro"/>
</dbReference>
<dbReference type="EMBL" id="CP010552">
    <property type="protein sequence ID" value="ALE52324.1"/>
    <property type="molecule type" value="Genomic_DNA"/>
</dbReference>
<dbReference type="Gene3D" id="3.30.70.1450">
    <property type="entry name" value="Regulator of K+ conductance, C-terminal domain"/>
    <property type="match status" value="2"/>
</dbReference>
<evidence type="ECO:0000256" key="3">
    <source>
        <dbReference type="ARBA" id="ARBA00022692"/>
    </source>
</evidence>
<dbReference type="InterPro" id="IPR051679">
    <property type="entry name" value="DASS-Related_Transporters"/>
</dbReference>
<gene>
    <name evidence="9" type="ORF">SP60_03245</name>
</gene>
<evidence type="ECO:0000256" key="5">
    <source>
        <dbReference type="ARBA" id="ARBA00022989"/>
    </source>
</evidence>
<dbReference type="PANTHER" id="PTHR43652">
    <property type="entry name" value="BASIC AMINO ACID ANTIPORTER YFCC-RELATED"/>
    <property type="match status" value="1"/>
</dbReference>
<sequence length="655" mass="70818">MILRAREFMLNKKIIAAIIFLVFGLWLALVAPTAPIAWMLGILLLTIFLFAFEVVEVDEAAITIMVVLGLTSLPLVYTLMGLESGLVDNEQLFDGFSSNAVMSIVAVMIIGAGLDKTGLMTKVAAFILRVGGRSETRIIPIVSSTVGFISSFMQNVGAAALFIPVVSRISSRSGVPMSRLLMPMGFTAILGGTMTMVGSSPLILLNDLILTTNQGLPVENQMETWGLFSVTPIGIALVATGIIYFVVAGKWVLPTVKEDQSESVSAIEHFQEVYKINYDLFEVSVPATSDLVGMKLDDIETISRVRIVAIQDANNNSLVGHDSVDRSTAIEANMTLGLLTSKEDLDSFVEGFKLDLSDKIEKFSDLLSTQNCGTAELVIPPNSTLIGKTARDVWLRKTYGLAMVALHRGGKTLKEGEGIRDLPFQSGDTLVSHVCWEDLERLQNNTDFIVVTSEYPVQEESRPEKVKWAGIFFAIALFLILFTDIRLSIALMTGALGMILTKVLKIEEAYRAVSWKTVFLLASLIPLGLAVSKTGTALWIAQETVKVVGDMAPWVILASIAVLATFFTLVMSNVGATILLVPIAVNIAIQVGADPAIYALTVAIATSNSFLIPTHQVNALIMGPGGYKVADFIKAGGVMTVLFLIVMMTMMNLVF</sequence>
<comment type="subcellular location">
    <subcellularLocation>
        <location evidence="1">Membrane</location>
        <topology evidence="1">Multi-pass membrane protein</topology>
    </subcellularLocation>
</comment>
<dbReference type="Pfam" id="PF03600">
    <property type="entry name" value="CitMHS"/>
    <property type="match status" value="1"/>
</dbReference>
<dbReference type="SUPFAM" id="SSF116726">
    <property type="entry name" value="TrkA C-terminal domain-like"/>
    <property type="match status" value="2"/>
</dbReference>
<proteinExistence type="predicted"/>
<dbReference type="InterPro" id="IPR004680">
    <property type="entry name" value="Cit_transptr-like_dom"/>
</dbReference>
<feature type="transmembrane region" description="Helical" evidence="7">
    <location>
        <begin position="36"/>
        <end position="55"/>
    </location>
</feature>
<protein>
    <submittedName>
        <fullName evidence="9">Potassium transporter TrkA</fullName>
    </submittedName>
</protein>
<feature type="transmembrane region" description="Helical" evidence="7">
    <location>
        <begin position="12"/>
        <end position="30"/>
    </location>
</feature>
<dbReference type="PANTHER" id="PTHR43652:SF2">
    <property type="entry name" value="BASIC AMINO ACID ANTIPORTER YFCC-RELATED"/>
    <property type="match status" value="1"/>
</dbReference>
<organism evidence="9 10">
    <name type="scientific">Candidatus Thioglobus autotrophicus</name>
    <dbReference type="NCBI Taxonomy" id="1705394"/>
    <lineage>
        <taxon>Bacteria</taxon>
        <taxon>Pseudomonadati</taxon>
        <taxon>Pseudomonadota</taxon>
        <taxon>Gammaproteobacteria</taxon>
        <taxon>Candidatus Pseudothioglobaceae</taxon>
        <taxon>Candidatus Thioglobus</taxon>
    </lineage>
</organism>
<dbReference type="GO" id="GO:0008324">
    <property type="term" value="F:monoatomic cation transmembrane transporter activity"/>
    <property type="evidence" value="ECO:0007669"/>
    <property type="project" value="InterPro"/>
</dbReference>
<reference evidence="9 10" key="1">
    <citation type="journal article" date="2015" name="Genome Announc.">
        <title>Genome Sequence of 'Candidatus Thioglobus autotrophica' Strain EF1, a Chemoautotroph from the SUP05 Clade of Marine Gammaproteobacteria.</title>
        <authorList>
            <person name="Shah V."/>
            <person name="Morris R.M."/>
        </authorList>
    </citation>
    <scope>NUCLEOTIDE SEQUENCE [LARGE SCALE GENOMIC DNA]</scope>
    <source>
        <strain evidence="9 10">EF1</strain>
    </source>
</reference>
<keyword evidence="4" id="KW-0677">Repeat</keyword>
<evidence type="ECO:0000256" key="6">
    <source>
        <dbReference type="ARBA" id="ARBA00023136"/>
    </source>
</evidence>
<evidence type="ECO:0000259" key="8">
    <source>
        <dbReference type="PROSITE" id="PS51202"/>
    </source>
</evidence>
<feature type="transmembrane region" description="Helical" evidence="7">
    <location>
        <begin position="92"/>
        <end position="114"/>
    </location>
</feature>
<dbReference type="PROSITE" id="PS51202">
    <property type="entry name" value="RCK_C"/>
    <property type="match status" value="2"/>
</dbReference>
<dbReference type="STRING" id="1705394.SP60_03245"/>
<name>A0A0M4PKA7_9GAMM</name>
<evidence type="ECO:0000256" key="2">
    <source>
        <dbReference type="ARBA" id="ARBA00022448"/>
    </source>
</evidence>
<feature type="transmembrane region" description="Helical" evidence="7">
    <location>
        <begin position="225"/>
        <end position="247"/>
    </location>
</feature>
<evidence type="ECO:0000256" key="7">
    <source>
        <dbReference type="SAM" id="Phobius"/>
    </source>
</evidence>
<evidence type="ECO:0000256" key="1">
    <source>
        <dbReference type="ARBA" id="ARBA00004141"/>
    </source>
</evidence>
<keyword evidence="6 7" id="KW-0472">Membrane</keyword>
<accession>A0A0M4PKA7</accession>
<keyword evidence="2" id="KW-0813">Transport</keyword>